<evidence type="ECO:0000256" key="2">
    <source>
        <dbReference type="ARBA" id="ARBA00022729"/>
    </source>
</evidence>
<dbReference type="PANTHER" id="PTHR30332:SF24">
    <property type="entry name" value="SECRETIN GSPD-RELATED"/>
    <property type="match status" value="1"/>
</dbReference>
<organism evidence="6">
    <name type="scientific">hydrothermal vent metagenome</name>
    <dbReference type="NCBI Taxonomy" id="652676"/>
    <lineage>
        <taxon>unclassified sequences</taxon>
        <taxon>metagenomes</taxon>
        <taxon>ecological metagenomes</taxon>
    </lineage>
</organism>
<dbReference type="InterPro" id="IPR050810">
    <property type="entry name" value="Bact_Secretion_Sys_Channel"/>
</dbReference>
<gene>
    <name evidence="6" type="ORF">MNBD_GAMMA14-1450</name>
</gene>
<keyword evidence="3" id="KW-0472">Membrane</keyword>
<dbReference type="GO" id="GO:0016020">
    <property type="term" value="C:membrane"/>
    <property type="evidence" value="ECO:0007669"/>
    <property type="project" value="UniProtKB-SubCell"/>
</dbReference>
<accession>A0A3B0Z433</accession>
<dbReference type="InterPro" id="IPR004846">
    <property type="entry name" value="T2SS/T3SS_dom"/>
</dbReference>
<name>A0A3B0Z433_9ZZZZ</name>
<proteinExistence type="predicted"/>
<dbReference type="GO" id="GO:0015627">
    <property type="term" value="C:type II protein secretion system complex"/>
    <property type="evidence" value="ECO:0007669"/>
    <property type="project" value="TreeGrafter"/>
</dbReference>
<dbReference type="Pfam" id="PF00263">
    <property type="entry name" value="Secretin"/>
    <property type="match status" value="1"/>
</dbReference>
<feature type="region of interest" description="Disordered" evidence="4">
    <location>
        <begin position="84"/>
        <end position="103"/>
    </location>
</feature>
<keyword evidence="2" id="KW-0732">Signal</keyword>
<feature type="non-terminal residue" evidence="6">
    <location>
        <position position="1"/>
    </location>
</feature>
<reference evidence="6" key="1">
    <citation type="submission" date="2018-06" db="EMBL/GenBank/DDBJ databases">
        <authorList>
            <person name="Zhirakovskaya E."/>
        </authorList>
    </citation>
    <scope>NUCLEOTIDE SEQUENCE</scope>
</reference>
<dbReference type="PRINTS" id="PR00811">
    <property type="entry name" value="BCTERIALGSPD"/>
</dbReference>
<sequence>EIQIREMESVLRVRSGQVAVLGGLIQDSIDLNDQGIPGLADIDFIGDAFTYRNNRIKKSELVIFIRPRVVASLDKPMDVYDDYLPDPDAPLGPRRASDWSARP</sequence>
<dbReference type="AlphaFoldDB" id="A0A3B0Z433"/>
<evidence type="ECO:0000313" key="6">
    <source>
        <dbReference type="EMBL" id="VAW75466.1"/>
    </source>
</evidence>
<dbReference type="InterPro" id="IPR001775">
    <property type="entry name" value="GspD/PilQ"/>
</dbReference>
<dbReference type="PANTHER" id="PTHR30332">
    <property type="entry name" value="PROBABLE GENERAL SECRETION PATHWAY PROTEIN D"/>
    <property type="match status" value="1"/>
</dbReference>
<evidence type="ECO:0000256" key="1">
    <source>
        <dbReference type="ARBA" id="ARBA00004370"/>
    </source>
</evidence>
<dbReference type="EMBL" id="UOFM01000135">
    <property type="protein sequence ID" value="VAW75466.1"/>
    <property type="molecule type" value="Genomic_DNA"/>
</dbReference>
<protein>
    <recommendedName>
        <fullName evidence="5">Type II/III secretion system secretin-like domain-containing protein</fullName>
    </recommendedName>
</protein>
<evidence type="ECO:0000256" key="4">
    <source>
        <dbReference type="SAM" id="MobiDB-lite"/>
    </source>
</evidence>
<evidence type="ECO:0000256" key="3">
    <source>
        <dbReference type="ARBA" id="ARBA00023136"/>
    </source>
</evidence>
<dbReference type="GO" id="GO:0009306">
    <property type="term" value="P:protein secretion"/>
    <property type="evidence" value="ECO:0007669"/>
    <property type="project" value="InterPro"/>
</dbReference>
<feature type="domain" description="Type II/III secretion system secretin-like" evidence="5">
    <location>
        <begin position="2"/>
        <end position="70"/>
    </location>
</feature>
<evidence type="ECO:0000259" key="5">
    <source>
        <dbReference type="Pfam" id="PF00263"/>
    </source>
</evidence>
<comment type="subcellular location">
    <subcellularLocation>
        <location evidence="1">Membrane</location>
    </subcellularLocation>
</comment>